<dbReference type="Proteomes" id="UP000002669">
    <property type="component" value="Unassembled WGS sequence"/>
</dbReference>
<dbReference type="InParanoid" id="E4UPH7"/>
<evidence type="ECO:0000313" key="4">
    <source>
        <dbReference type="Proteomes" id="UP000002669"/>
    </source>
</evidence>
<reference evidence="4" key="1">
    <citation type="journal article" date="2012" name="MBio">
        <title>Comparative genome analysis of Trichophyton rubrum and related dermatophytes reveals candidate genes involved in infection.</title>
        <authorList>
            <person name="Martinez D.A."/>
            <person name="Oliver B.G."/>
            <person name="Graeser Y."/>
            <person name="Goldberg J.M."/>
            <person name="Li W."/>
            <person name="Martinez-Rossi N.M."/>
            <person name="Monod M."/>
            <person name="Shelest E."/>
            <person name="Barton R.C."/>
            <person name="Birch E."/>
            <person name="Brakhage A.A."/>
            <person name="Chen Z."/>
            <person name="Gurr S.J."/>
            <person name="Heiman D."/>
            <person name="Heitman J."/>
            <person name="Kosti I."/>
            <person name="Rossi A."/>
            <person name="Saif S."/>
            <person name="Samalova M."/>
            <person name="Saunders C.W."/>
            <person name="Shea T."/>
            <person name="Summerbell R.C."/>
            <person name="Xu J."/>
            <person name="Young S."/>
            <person name="Zeng Q."/>
            <person name="Birren B.W."/>
            <person name="Cuomo C.A."/>
            <person name="White T.C."/>
        </authorList>
    </citation>
    <scope>NUCLEOTIDE SEQUENCE [LARGE SCALE GENOMIC DNA]</scope>
    <source>
        <strain evidence="4">ATCC MYA-4604 / CBS 118893</strain>
    </source>
</reference>
<evidence type="ECO:0000313" key="3">
    <source>
        <dbReference type="EMBL" id="EFQ99852.1"/>
    </source>
</evidence>
<sequence>MGQSFHELIDGDHGLVFRVEPIRAIPQVRSQLAQSGRSSRCVLLPRYDEARVLLDKFIDNVSYIHHVVHHPSLPGVIDELYQQIAHQEPVKLGPLVLLLSIIASTTYVWGSHDDVPHGNFLFSSSAQANAQTSLWIKATYEILNGGENGPPVELETIQGIIIISILLCNLEGVSLRYRSLISTGLLIGREIGLHRTDHESNATIPNAISMEMGRRVWWYLAATDWLLAARYGGPGEGVYQTNSDHMMVKKPRNINDVDQVDGGANFDLPVTQLTDMSYFLQRIRLAEISRSIIDQHHDFRATAGFGLSSYHTYATAMGAQLEQMMEEIPSFLRLDSYKGNPDSTSSATFVQAYMLNSIIHTQRCKLHLSYLTSRLINDPTHVSWREKCLESARHIIHAEAQLEKTQHHFVIIRLRLSGILYGVFMAGIVLLMDACVNRPGLHLGDVCRSEEAAEALRIIDSARSQSLAAANLHNLLMQVLAKYRAQQLQQSELLPEPSPLQLSGMSAVASVTQVTGPMKSSIPGRNLEPPHPMANSTQIVTTGLDSGLIREEATITSPGRQATINGQPTWQSNQLAQSLGGLMDLDGLPWDDLLSGMDSTSFAF</sequence>
<dbReference type="VEuPathDB" id="FungiDB:MGYG_02864"/>
<dbReference type="PANTHER" id="PTHR31001:SF90">
    <property type="entry name" value="CENTROMERE DNA-BINDING PROTEIN COMPLEX CBF3 SUBUNIT B"/>
    <property type="match status" value="1"/>
</dbReference>
<protein>
    <recommendedName>
        <fullName evidence="5">Transcription factor domain-containing protein</fullName>
    </recommendedName>
</protein>
<dbReference type="HOGENOM" id="CLU_013260_4_0_1"/>
<dbReference type="GeneID" id="10030642"/>
<proteinExistence type="predicted"/>
<comment type="subcellular location">
    <subcellularLocation>
        <location evidence="1">Nucleus</location>
    </subcellularLocation>
</comment>
<dbReference type="AlphaFoldDB" id="E4UPH7"/>
<dbReference type="PANTHER" id="PTHR31001">
    <property type="entry name" value="UNCHARACTERIZED TRANSCRIPTIONAL REGULATORY PROTEIN"/>
    <property type="match status" value="1"/>
</dbReference>
<evidence type="ECO:0008006" key="5">
    <source>
        <dbReference type="Google" id="ProtNLM"/>
    </source>
</evidence>
<dbReference type="InterPro" id="IPR050613">
    <property type="entry name" value="Sec_Metabolite_Reg"/>
</dbReference>
<accession>E4UPH7</accession>
<dbReference type="RefSeq" id="XP_003175335.1">
    <property type="nucleotide sequence ID" value="XM_003175287.1"/>
</dbReference>
<dbReference type="GO" id="GO:0005634">
    <property type="term" value="C:nucleus"/>
    <property type="evidence" value="ECO:0007669"/>
    <property type="project" value="UniProtKB-SubCell"/>
</dbReference>
<dbReference type="STRING" id="535722.E4UPH7"/>
<dbReference type="EMBL" id="DS989823">
    <property type="protein sequence ID" value="EFQ99852.1"/>
    <property type="molecule type" value="Genomic_DNA"/>
</dbReference>
<name>E4UPH7_ARTGP</name>
<dbReference type="CDD" id="cd12148">
    <property type="entry name" value="fungal_TF_MHR"/>
    <property type="match status" value="1"/>
</dbReference>
<dbReference type="OMA" id="WAAANLH"/>
<evidence type="ECO:0000256" key="2">
    <source>
        <dbReference type="ARBA" id="ARBA00023242"/>
    </source>
</evidence>
<gene>
    <name evidence="3" type="ORF">MGYG_02864</name>
</gene>
<dbReference type="OrthoDB" id="4506434at2759"/>
<keyword evidence="2" id="KW-0539">Nucleus</keyword>
<evidence type="ECO:0000256" key="1">
    <source>
        <dbReference type="ARBA" id="ARBA00004123"/>
    </source>
</evidence>
<organism evidence="4">
    <name type="scientific">Arthroderma gypseum (strain ATCC MYA-4604 / CBS 118893)</name>
    <name type="common">Microsporum gypseum</name>
    <dbReference type="NCBI Taxonomy" id="535722"/>
    <lineage>
        <taxon>Eukaryota</taxon>
        <taxon>Fungi</taxon>
        <taxon>Dikarya</taxon>
        <taxon>Ascomycota</taxon>
        <taxon>Pezizomycotina</taxon>
        <taxon>Eurotiomycetes</taxon>
        <taxon>Eurotiomycetidae</taxon>
        <taxon>Onygenales</taxon>
        <taxon>Arthrodermataceae</taxon>
        <taxon>Nannizzia</taxon>
    </lineage>
</organism>
<dbReference type="eggNOG" id="ENOG502SJ9D">
    <property type="taxonomic scope" value="Eukaryota"/>
</dbReference>
<keyword evidence="4" id="KW-1185">Reference proteome</keyword>